<accession>A0ACC2W9Y7</accession>
<protein>
    <submittedName>
        <fullName evidence="1">Uncharacterized protein</fullName>
    </submittedName>
</protein>
<evidence type="ECO:0000313" key="1">
    <source>
        <dbReference type="EMBL" id="KAJ9107417.1"/>
    </source>
</evidence>
<organism evidence="1 2">
    <name type="scientific">Naganishia friedmannii</name>
    <dbReference type="NCBI Taxonomy" id="89922"/>
    <lineage>
        <taxon>Eukaryota</taxon>
        <taxon>Fungi</taxon>
        <taxon>Dikarya</taxon>
        <taxon>Basidiomycota</taxon>
        <taxon>Agaricomycotina</taxon>
        <taxon>Tremellomycetes</taxon>
        <taxon>Filobasidiales</taxon>
        <taxon>Filobasidiaceae</taxon>
        <taxon>Naganishia</taxon>
    </lineage>
</organism>
<keyword evidence="2" id="KW-1185">Reference proteome</keyword>
<gene>
    <name evidence="1" type="ORF">QFC21_000868</name>
</gene>
<reference evidence="1" key="1">
    <citation type="submission" date="2023-04" db="EMBL/GenBank/DDBJ databases">
        <title>Draft Genome sequencing of Naganishia species isolated from polar environments using Oxford Nanopore Technology.</title>
        <authorList>
            <person name="Leo P."/>
            <person name="Venkateswaran K."/>
        </authorList>
    </citation>
    <scope>NUCLEOTIDE SEQUENCE</scope>
    <source>
        <strain evidence="1">MNA-CCFEE 5423</strain>
    </source>
</reference>
<evidence type="ECO:0000313" key="2">
    <source>
        <dbReference type="Proteomes" id="UP001227268"/>
    </source>
</evidence>
<proteinExistence type="predicted"/>
<sequence length="508" mass="55586">MFRNQLKRFRTGGPHRRQLHVNTHTLFAPTPQNVTDHLQSCQLKPESVVFYLLHPELQDISSIVTSLQQSANPSIGSIALNPPRSSDIPTVSIATFTPTKPHEKVTIFRSDLVGRPDAQVGKWQRDPMLRDTMTTANGKKNKRQEDRKGEEVGEMERVMLGLGVSGGSGHSAGSATDHTVVGWDALWRSGRDVAEHDVDQTPQELKDITSIDSMILLADGTPDALMRMLNQRYFDVQKLGFVTYPTPFLTNRPFTLFHNKTIFDHGALGLAFSGIDQPFEGGVEYEGLEPLGEIEEIAQAQGNLLLRLSPSSTSPISITNPTQALIKAINTYRASLTDESLESQRPAEAMTAAKGISIGKGMKEEEYYLALFSRDSTVPYQVVKIMSGDPSHGAISLEMEEPLLTGQKVQFMHKPSAVEAESAASPLRPNEISFFTLPQEEYTSKTGSEELVKEAVKPGLAVGSEGGFFFTDTAKQGANRVVSGVCKVTNARGYLRFPPSARLLSGSA</sequence>
<comment type="caution">
    <text evidence="1">The sequence shown here is derived from an EMBL/GenBank/DDBJ whole genome shotgun (WGS) entry which is preliminary data.</text>
</comment>
<dbReference type="EMBL" id="JASBWT010000002">
    <property type="protein sequence ID" value="KAJ9107417.1"/>
    <property type="molecule type" value="Genomic_DNA"/>
</dbReference>
<dbReference type="Proteomes" id="UP001227268">
    <property type="component" value="Unassembled WGS sequence"/>
</dbReference>
<name>A0ACC2W9Y7_9TREE</name>